<evidence type="ECO:0000313" key="3">
    <source>
        <dbReference type="Proteomes" id="UP001472677"/>
    </source>
</evidence>
<reference evidence="2 3" key="1">
    <citation type="journal article" date="2024" name="G3 (Bethesda)">
        <title>Genome assembly of Hibiscus sabdariffa L. provides insights into metabolisms of medicinal natural products.</title>
        <authorList>
            <person name="Kim T."/>
        </authorList>
    </citation>
    <scope>NUCLEOTIDE SEQUENCE [LARGE SCALE GENOMIC DNA]</scope>
    <source>
        <strain evidence="2">TK-2024</strain>
        <tissue evidence="2">Old leaves</tissue>
    </source>
</reference>
<dbReference type="InterPro" id="IPR013101">
    <property type="entry name" value="LRR_PRU1-like"/>
</dbReference>
<evidence type="ECO:0000259" key="1">
    <source>
        <dbReference type="PROSITE" id="PS50181"/>
    </source>
</evidence>
<accession>A0ABR2C6D1</accession>
<dbReference type="Pfam" id="PF07723">
    <property type="entry name" value="LRR_2"/>
    <property type="match status" value="1"/>
</dbReference>
<dbReference type="Gene3D" id="1.20.1280.50">
    <property type="match status" value="1"/>
</dbReference>
<dbReference type="PROSITE" id="PS50181">
    <property type="entry name" value="FBOX"/>
    <property type="match status" value="1"/>
</dbReference>
<organism evidence="2 3">
    <name type="scientific">Hibiscus sabdariffa</name>
    <name type="common">roselle</name>
    <dbReference type="NCBI Taxonomy" id="183260"/>
    <lineage>
        <taxon>Eukaryota</taxon>
        <taxon>Viridiplantae</taxon>
        <taxon>Streptophyta</taxon>
        <taxon>Embryophyta</taxon>
        <taxon>Tracheophyta</taxon>
        <taxon>Spermatophyta</taxon>
        <taxon>Magnoliopsida</taxon>
        <taxon>eudicotyledons</taxon>
        <taxon>Gunneridae</taxon>
        <taxon>Pentapetalae</taxon>
        <taxon>rosids</taxon>
        <taxon>malvids</taxon>
        <taxon>Malvales</taxon>
        <taxon>Malvaceae</taxon>
        <taxon>Malvoideae</taxon>
        <taxon>Hibiscus</taxon>
    </lineage>
</organism>
<sequence>MVKLAKCRGSLDNLPDPILCHILSFLPARDAVRTSILSRRWRYLFTSSISKLDFHDIKNGLPDLGVARKQHIKSFKKTLHLKDMEFVDGCSSPRLISGSPVLEDFGPFSCFVSISKKCELEIR</sequence>
<proteinExistence type="predicted"/>
<gene>
    <name evidence="2" type="ORF">V6N12_001104</name>
</gene>
<protein>
    <recommendedName>
        <fullName evidence="1">F-box domain-containing protein</fullName>
    </recommendedName>
</protein>
<dbReference type="PANTHER" id="PTHR32212:SF234">
    <property type="entry name" value="F-BOX_LRR-REPEAT PROTEIN 13-LIKE"/>
    <property type="match status" value="1"/>
</dbReference>
<dbReference type="PANTHER" id="PTHR32212">
    <property type="entry name" value="CYCLIN-LIKE F-BOX"/>
    <property type="match status" value="1"/>
</dbReference>
<name>A0ABR2C6D1_9ROSI</name>
<dbReference type="CDD" id="cd22160">
    <property type="entry name" value="F-box_AtFBL13-like"/>
    <property type="match status" value="1"/>
</dbReference>
<dbReference type="SUPFAM" id="SSF81383">
    <property type="entry name" value="F-box domain"/>
    <property type="match status" value="1"/>
</dbReference>
<dbReference type="Proteomes" id="UP001472677">
    <property type="component" value="Unassembled WGS sequence"/>
</dbReference>
<dbReference type="SMART" id="SM00256">
    <property type="entry name" value="FBOX"/>
    <property type="match status" value="1"/>
</dbReference>
<dbReference type="Pfam" id="PF00646">
    <property type="entry name" value="F-box"/>
    <property type="match status" value="1"/>
</dbReference>
<comment type="caution">
    <text evidence="2">The sequence shown here is derived from an EMBL/GenBank/DDBJ whole genome shotgun (WGS) entry which is preliminary data.</text>
</comment>
<dbReference type="EMBL" id="JBBPBM010000065">
    <property type="protein sequence ID" value="KAK8514939.1"/>
    <property type="molecule type" value="Genomic_DNA"/>
</dbReference>
<dbReference type="InterPro" id="IPR053781">
    <property type="entry name" value="F-box_AtFBL13-like"/>
</dbReference>
<feature type="domain" description="F-box" evidence="1">
    <location>
        <begin position="8"/>
        <end position="57"/>
    </location>
</feature>
<evidence type="ECO:0000313" key="2">
    <source>
        <dbReference type="EMBL" id="KAK8514939.1"/>
    </source>
</evidence>
<keyword evidence="3" id="KW-1185">Reference proteome</keyword>
<dbReference type="InterPro" id="IPR036047">
    <property type="entry name" value="F-box-like_dom_sf"/>
</dbReference>
<dbReference type="InterPro" id="IPR001810">
    <property type="entry name" value="F-box_dom"/>
</dbReference>